<dbReference type="AlphaFoldDB" id="A0AA86NW64"/>
<evidence type="ECO:0000313" key="4">
    <source>
        <dbReference type="Proteomes" id="UP001642409"/>
    </source>
</evidence>
<name>A0AA86NW64_9EUKA</name>
<gene>
    <name evidence="2" type="ORF">HINF_LOCUS13494</name>
    <name evidence="3" type="ORF">HINF_LOCUS26694</name>
</gene>
<keyword evidence="4" id="KW-1185">Reference proteome</keyword>
<keyword evidence="1" id="KW-1133">Transmembrane helix</keyword>
<reference evidence="3 4" key="2">
    <citation type="submission" date="2024-07" db="EMBL/GenBank/DDBJ databases">
        <authorList>
            <person name="Akdeniz Z."/>
        </authorList>
    </citation>
    <scope>NUCLEOTIDE SEQUENCE [LARGE SCALE GENOMIC DNA]</scope>
</reference>
<dbReference type="EMBL" id="CAXDID020000081">
    <property type="protein sequence ID" value="CAL6018900.1"/>
    <property type="molecule type" value="Genomic_DNA"/>
</dbReference>
<organism evidence="2">
    <name type="scientific">Hexamita inflata</name>
    <dbReference type="NCBI Taxonomy" id="28002"/>
    <lineage>
        <taxon>Eukaryota</taxon>
        <taxon>Metamonada</taxon>
        <taxon>Diplomonadida</taxon>
        <taxon>Hexamitidae</taxon>
        <taxon>Hexamitinae</taxon>
        <taxon>Hexamita</taxon>
    </lineage>
</organism>
<reference evidence="2" key="1">
    <citation type="submission" date="2023-06" db="EMBL/GenBank/DDBJ databases">
        <authorList>
            <person name="Kurt Z."/>
        </authorList>
    </citation>
    <scope>NUCLEOTIDE SEQUENCE</scope>
</reference>
<evidence type="ECO:0000256" key="1">
    <source>
        <dbReference type="SAM" id="Phobius"/>
    </source>
</evidence>
<sequence>MHFLFWEIAQFLIFRFWQLEGRRFQFIWLLKFVFSVCWFWYSKQFRNGVFFRFLLALFGTKMCYVEFFVSLRSLIFRYLVVRYKLDAGHVFAERICGLFFRFHDSLSLLVVWCFHRYRHFLNIFWLVRWFARVLRYYNFSSHQQLMAMMHNKTIHNRGNNRENQRFDLIAALQFGFSAACVRGFFQKGTAYIN</sequence>
<comment type="caution">
    <text evidence="2">The sequence shown here is derived from an EMBL/GenBank/DDBJ whole genome shotgun (WGS) entry which is preliminary data.</text>
</comment>
<keyword evidence="1" id="KW-0812">Transmembrane</keyword>
<keyword evidence="1" id="KW-0472">Membrane</keyword>
<feature type="transmembrane region" description="Helical" evidence="1">
    <location>
        <begin position="53"/>
        <end position="75"/>
    </location>
</feature>
<evidence type="ECO:0000313" key="3">
    <source>
        <dbReference type="EMBL" id="CAL6018900.1"/>
    </source>
</evidence>
<evidence type="ECO:0000313" key="2">
    <source>
        <dbReference type="EMBL" id="CAI9925849.1"/>
    </source>
</evidence>
<dbReference type="EMBL" id="CATOUU010000347">
    <property type="protein sequence ID" value="CAI9925849.1"/>
    <property type="molecule type" value="Genomic_DNA"/>
</dbReference>
<proteinExistence type="predicted"/>
<feature type="transmembrane region" description="Helical" evidence="1">
    <location>
        <begin position="24"/>
        <end position="41"/>
    </location>
</feature>
<dbReference type="Proteomes" id="UP001642409">
    <property type="component" value="Unassembled WGS sequence"/>
</dbReference>
<protein>
    <submittedName>
        <fullName evidence="3">Hypothetical_protein</fullName>
    </submittedName>
</protein>
<accession>A0AA86NW64</accession>